<dbReference type="PANTHER" id="PTHR30349:SF89">
    <property type="entry name" value="INTEGRASE_RECOMBINASE"/>
    <property type="match status" value="1"/>
</dbReference>
<protein>
    <recommendedName>
        <fullName evidence="3">Tyr recombinase domain-containing protein</fullName>
    </recommendedName>
</protein>
<dbReference type="InterPro" id="IPR002104">
    <property type="entry name" value="Integrase_catalytic"/>
</dbReference>
<keyword evidence="1" id="KW-0233">DNA recombination</keyword>
<dbReference type="InterPro" id="IPR011010">
    <property type="entry name" value="DNA_brk_join_enz"/>
</dbReference>
<comment type="caution">
    <text evidence="4">The sequence shown here is derived from an EMBL/GenBank/DDBJ whole genome shotgun (WGS) entry which is preliminary data.</text>
</comment>
<name>A0A0E2H636_9FIRM</name>
<evidence type="ECO:0000256" key="2">
    <source>
        <dbReference type="SAM" id="MobiDB-lite"/>
    </source>
</evidence>
<dbReference type="InterPro" id="IPR013762">
    <property type="entry name" value="Integrase-like_cat_sf"/>
</dbReference>
<dbReference type="GO" id="GO:0015074">
    <property type="term" value="P:DNA integration"/>
    <property type="evidence" value="ECO:0007669"/>
    <property type="project" value="InterPro"/>
</dbReference>
<dbReference type="SUPFAM" id="SSF56349">
    <property type="entry name" value="DNA breaking-rejoining enzymes"/>
    <property type="match status" value="1"/>
</dbReference>
<feature type="region of interest" description="Disordered" evidence="2">
    <location>
        <begin position="15"/>
        <end position="34"/>
    </location>
</feature>
<evidence type="ECO:0000313" key="5">
    <source>
        <dbReference type="Proteomes" id="UP000013085"/>
    </source>
</evidence>
<dbReference type="Proteomes" id="UP000013085">
    <property type="component" value="Unassembled WGS sequence"/>
</dbReference>
<evidence type="ECO:0000259" key="3">
    <source>
        <dbReference type="PROSITE" id="PS51898"/>
    </source>
</evidence>
<dbReference type="HOGENOM" id="CLU_1692423_0_0_9"/>
<dbReference type="InterPro" id="IPR050090">
    <property type="entry name" value="Tyrosine_recombinase_XerCD"/>
</dbReference>
<accession>A0A0E2H636</accession>
<evidence type="ECO:0000256" key="1">
    <source>
        <dbReference type="ARBA" id="ARBA00023172"/>
    </source>
</evidence>
<sequence length="155" mass="17667">MFAGIMPPRISGILQSQQAASYRPPPPGKTKGNKMRRAYIPRGLIHELQEWLAAAHRSTGPLFLSRFHTPISPSGIRAQFKVFAVRYGLDPEVVYPHSSRHRFAKNLLTNFNAISLLANLMGHESIETTRIYLTRSSDEQRELIDRIVTWRIAFL</sequence>
<organism evidence="4 5">
    <name type="scientific">[Clostridium] clostridioforme 90A8</name>
    <dbReference type="NCBI Taxonomy" id="999408"/>
    <lineage>
        <taxon>Bacteria</taxon>
        <taxon>Bacillati</taxon>
        <taxon>Bacillota</taxon>
        <taxon>Clostridia</taxon>
        <taxon>Lachnospirales</taxon>
        <taxon>Lachnospiraceae</taxon>
        <taxon>Enterocloster</taxon>
    </lineage>
</organism>
<reference evidence="4 5" key="1">
    <citation type="submission" date="2013-01" db="EMBL/GenBank/DDBJ databases">
        <title>The Genome Sequence of Clostridium clostridioforme 90A8.</title>
        <authorList>
            <consortium name="The Broad Institute Genome Sequencing Platform"/>
            <person name="Earl A."/>
            <person name="Ward D."/>
            <person name="Feldgarden M."/>
            <person name="Gevers D."/>
            <person name="Courvalin P."/>
            <person name="Lambert T."/>
            <person name="Walker B."/>
            <person name="Young S.K."/>
            <person name="Zeng Q."/>
            <person name="Gargeya S."/>
            <person name="Fitzgerald M."/>
            <person name="Haas B."/>
            <person name="Abouelleil A."/>
            <person name="Alvarado L."/>
            <person name="Arachchi H.M."/>
            <person name="Berlin A.M."/>
            <person name="Chapman S.B."/>
            <person name="Dewar J."/>
            <person name="Goldberg J."/>
            <person name="Griggs A."/>
            <person name="Gujja S."/>
            <person name="Hansen M."/>
            <person name="Howarth C."/>
            <person name="Imamovic A."/>
            <person name="Larimer J."/>
            <person name="McCowan C."/>
            <person name="Murphy C."/>
            <person name="Neiman D."/>
            <person name="Pearson M."/>
            <person name="Priest M."/>
            <person name="Roberts A."/>
            <person name="Saif S."/>
            <person name="Shea T."/>
            <person name="Sisk P."/>
            <person name="Sykes S."/>
            <person name="Wortman J."/>
            <person name="Nusbaum C."/>
            <person name="Birren B."/>
        </authorList>
    </citation>
    <scope>NUCLEOTIDE SEQUENCE [LARGE SCALE GENOMIC DNA]</scope>
    <source>
        <strain evidence="4 5">90A8</strain>
    </source>
</reference>
<dbReference type="GO" id="GO:0006310">
    <property type="term" value="P:DNA recombination"/>
    <property type="evidence" value="ECO:0007669"/>
    <property type="project" value="UniProtKB-KW"/>
</dbReference>
<evidence type="ECO:0000313" key="4">
    <source>
        <dbReference type="EMBL" id="ENZ11091.1"/>
    </source>
</evidence>
<proteinExistence type="predicted"/>
<gene>
    <name evidence="4" type="ORF">HMPREF1090_04123</name>
</gene>
<dbReference type="PROSITE" id="PS51898">
    <property type="entry name" value="TYR_RECOMBINASE"/>
    <property type="match status" value="1"/>
</dbReference>
<dbReference type="AlphaFoldDB" id="A0A0E2H636"/>
<dbReference type="Pfam" id="PF00589">
    <property type="entry name" value="Phage_integrase"/>
    <property type="match status" value="1"/>
</dbReference>
<dbReference type="EMBL" id="AGYR01000044">
    <property type="protein sequence ID" value="ENZ11091.1"/>
    <property type="molecule type" value="Genomic_DNA"/>
</dbReference>
<dbReference type="GO" id="GO:0003677">
    <property type="term" value="F:DNA binding"/>
    <property type="evidence" value="ECO:0007669"/>
    <property type="project" value="InterPro"/>
</dbReference>
<feature type="domain" description="Tyr recombinase" evidence="3">
    <location>
        <begin position="1"/>
        <end position="145"/>
    </location>
</feature>
<dbReference type="PANTHER" id="PTHR30349">
    <property type="entry name" value="PHAGE INTEGRASE-RELATED"/>
    <property type="match status" value="1"/>
</dbReference>
<dbReference type="PATRIC" id="fig|999408.3.peg.4421"/>
<dbReference type="Gene3D" id="1.10.443.10">
    <property type="entry name" value="Intergrase catalytic core"/>
    <property type="match status" value="1"/>
</dbReference>